<evidence type="ECO:0000256" key="2">
    <source>
        <dbReference type="ARBA" id="ARBA00022475"/>
    </source>
</evidence>
<keyword evidence="8" id="KW-1185">Reference proteome</keyword>
<name>A0ABV6MJ94_9PSEU</name>
<dbReference type="SUPFAM" id="SSF103473">
    <property type="entry name" value="MFS general substrate transporter"/>
    <property type="match status" value="1"/>
</dbReference>
<dbReference type="RefSeq" id="WP_337960651.1">
    <property type="nucleotide sequence ID" value="NZ_CP097263.1"/>
</dbReference>
<evidence type="ECO:0000256" key="3">
    <source>
        <dbReference type="ARBA" id="ARBA00022692"/>
    </source>
</evidence>
<dbReference type="PANTHER" id="PTHR23513">
    <property type="entry name" value="INTEGRAL MEMBRANE EFFLUX PROTEIN-RELATED"/>
    <property type="match status" value="1"/>
</dbReference>
<feature type="transmembrane region" description="Helical" evidence="6">
    <location>
        <begin position="104"/>
        <end position="122"/>
    </location>
</feature>
<comment type="caution">
    <text evidence="7">The sequence shown here is derived from an EMBL/GenBank/DDBJ whole genome shotgun (WGS) entry which is preliminary data.</text>
</comment>
<reference evidence="7 8" key="1">
    <citation type="submission" date="2024-09" db="EMBL/GenBank/DDBJ databases">
        <authorList>
            <person name="Sun Q."/>
            <person name="Mori K."/>
        </authorList>
    </citation>
    <scope>NUCLEOTIDE SEQUENCE [LARGE SCALE GENOMIC DNA]</scope>
    <source>
        <strain evidence="7 8">TBRC 1432</strain>
    </source>
</reference>
<dbReference type="Pfam" id="PF07690">
    <property type="entry name" value="MFS_1"/>
    <property type="match status" value="1"/>
</dbReference>
<dbReference type="Proteomes" id="UP001589810">
    <property type="component" value="Unassembled WGS sequence"/>
</dbReference>
<feature type="transmembrane region" description="Helical" evidence="6">
    <location>
        <begin position="143"/>
        <end position="164"/>
    </location>
</feature>
<keyword evidence="5 6" id="KW-0472">Membrane</keyword>
<evidence type="ECO:0000256" key="4">
    <source>
        <dbReference type="ARBA" id="ARBA00022989"/>
    </source>
</evidence>
<evidence type="ECO:0000256" key="5">
    <source>
        <dbReference type="ARBA" id="ARBA00023136"/>
    </source>
</evidence>
<dbReference type="InterPro" id="IPR036259">
    <property type="entry name" value="MFS_trans_sf"/>
</dbReference>
<feature type="transmembrane region" description="Helical" evidence="6">
    <location>
        <begin position="80"/>
        <end position="98"/>
    </location>
</feature>
<evidence type="ECO:0000313" key="7">
    <source>
        <dbReference type="EMBL" id="MFC0540349.1"/>
    </source>
</evidence>
<sequence length="199" mass="21244">MVAGWRYLLGDRALRLLFANALLFGSAILMVVPLETVLMLNVLHFTPWQYGLVVGLPCLGGVLGARLSPRLVRRFGIRRVLIGAGIARTPWLLTIPLAGQGFGGLVLLSTVSFGLLLCAGVFNPAFAAHRMAITREDMMSRVLAGWSVGGRLTQPFFIAAGGALATVTSLRTAIVVAGILCVTSIPFLIPRTADVPSYR</sequence>
<dbReference type="InterPro" id="IPR011701">
    <property type="entry name" value="MFS"/>
</dbReference>
<feature type="transmembrane region" description="Helical" evidence="6">
    <location>
        <begin position="21"/>
        <end position="42"/>
    </location>
</feature>
<dbReference type="Gene3D" id="1.20.1250.20">
    <property type="entry name" value="MFS general substrate transporter like domains"/>
    <property type="match status" value="1"/>
</dbReference>
<comment type="subcellular location">
    <subcellularLocation>
        <location evidence="1">Cell membrane</location>
        <topology evidence="1">Multi-pass membrane protein</topology>
    </subcellularLocation>
</comment>
<accession>A0ABV6MJ94</accession>
<keyword evidence="2" id="KW-1003">Cell membrane</keyword>
<evidence type="ECO:0000256" key="6">
    <source>
        <dbReference type="SAM" id="Phobius"/>
    </source>
</evidence>
<evidence type="ECO:0000256" key="1">
    <source>
        <dbReference type="ARBA" id="ARBA00004651"/>
    </source>
</evidence>
<proteinExistence type="predicted"/>
<keyword evidence="4 6" id="KW-1133">Transmembrane helix</keyword>
<evidence type="ECO:0000313" key="8">
    <source>
        <dbReference type="Proteomes" id="UP001589810"/>
    </source>
</evidence>
<protein>
    <submittedName>
        <fullName evidence="7">MFS transporter</fullName>
    </submittedName>
</protein>
<organism evidence="7 8">
    <name type="scientific">Kutzneria chonburiensis</name>
    <dbReference type="NCBI Taxonomy" id="1483604"/>
    <lineage>
        <taxon>Bacteria</taxon>
        <taxon>Bacillati</taxon>
        <taxon>Actinomycetota</taxon>
        <taxon>Actinomycetes</taxon>
        <taxon>Pseudonocardiales</taxon>
        <taxon>Pseudonocardiaceae</taxon>
        <taxon>Kutzneria</taxon>
    </lineage>
</organism>
<keyword evidence="3 6" id="KW-0812">Transmembrane</keyword>
<feature type="transmembrane region" description="Helical" evidence="6">
    <location>
        <begin position="170"/>
        <end position="189"/>
    </location>
</feature>
<dbReference type="PANTHER" id="PTHR23513:SF6">
    <property type="entry name" value="MAJOR FACILITATOR SUPERFAMILY ASSOCIATED DOMAIN-CONTAINING PROTEIN"/>
    <property type="match status" value="1"/>
</dbReference>
<feature type="transmembrane region" description="Helical" evidence="6">
    <location>
        <begin position="48"/>
        <end position="68"/>
    </location>
</feature>
<dbReference type="EMBL" id="JBHLUD010000001">
    <property type="protein sequence ID" value="MFC0540349.1"/>
    <property type="molecule type" value="Genomic_DNA"/>
</dbReference>
<gene>
    <name evidence="7" type="ORF">ACFFH7_02600</name>
</gene>